<evidence type="ECO:0000313" key="4">
    <source>
        <dbReference type="EMBL" id="CAF1106612.1"/>
    </source>
</evidence>
<dbReference type="PANTHER" id="PTHR24373">
    <property type="entry name" value="SLIT RELATED LEUCINE-RICH REPEAT NEURONAL PROTEIN"/>
    <property type="match status" value="1"/>
</dbReference>
<proteinExistence type="predicted"/>
<protein>
    <submittedName>
        <fullName evidence="4">Uncharacterized protein</fullName>
    </submittedName>
</protein>
<gene>
    <name evidence="4" type="ORF">OXX778_LOCUS21419</name>
</gene>
<dbReference type="OrthoDB" id="7787493at2759"/>
<keyword evidence="1" id="KW-0433">Leucine-rich repeat</keyword>
<dbReference type="PANTHER" id="PTHR24373:SF370">
    <property type="entry name" value="FISH-LIPS, ISOFORM E"/>
    <property type="match status" value="1"/>
</dbReference>
<accession>A0A814PJP6</accession>
<dbReference type="InterPro" id="IPR001611">
    <property type="entry name" value="Leu-rich_rpt"/>
</dbReference>
<evidence type="ECO:0000313" key="5">
    <source>
        <dbReference type="Proteomes" id="UP000663879"/>
    </source>
</evidence>
<dbReference type="GO" id="GO:0031012">
    <property type="term" value="C:extracellular matrix"/>
    <property type="evidence" value="ECO:0007669"/>
    <property type="project" value="TreeGrafter"/>
</dbReference>
<sequence>MNHKISKDNIENYYEKLINEIETHTEQILTKQFISDNLKLSIDQERELVITKIKEIEKLNLSCLNFEPFCFFVPNHLIKNESDMLMKDSKFTFHNQIGKLIILKILISQDLVEEIKKFITKTKKPEFFFFDSFTEVLKYHVILELIENKFNDLIIDLSNLETNSIKKIVFYDYSGRFKRIRLKNIEFIQSIINPNSVETLITKIDEMTPFPDYFSLFPRLKTLEIYNADLKCLPSNGFLSLIQLETLILENTKLKSIENDAFKGLNYLKNLSIKGSSIETFYPKMFEHLESLEELTIMNRNKMEGLNINCLMSLKHINLNGRHNRLVLDSNFLKNCCNLTVINLEDSFINQIPADIFQSIKCLKYLNVSNEKCLSNDEQLLIDYDFLKPLNNLEYLKVTVNENLFNCFNQVKLPSLKFLCISCKHAQVLENNFENLVTIKIDELEKLEPGCFNKLNGLKNLMINFSETRSLISLDSKYFKRLDNLDFLETKCHCMSTYNYAQEKSEYFIQMFDEKKKLEIDQGVFLRVRFLFKFRFKYC</sequence>
<dbReference type="EMBL" id="CAJNOC010007875">
    <property type="protein sequence ID" value="CAF1106612.1"/>
    <property type="molecule type" value="Genomic_DNA"/>
</dbReference>
<evidence type="ECO:0000256" key="3">
    <source>
        <dbReference type="ARBA" id="ARBA00022737"/>
    </source>
</evidence>
<dbReference type="SUPFAM" id="SSF52058">
    <property type="entry name" value="L domain-like"/>
    <property type="match status" value="1"/>
</dbReference>
<dbReference type="Gene3D" id="3.80.10.10">
    <property type="entry name" value="Ribonuclease Inhibitor"/>
    <property type="match status" value="2"/>
</dbReference>
<dbReference type="InterPro" id="IPR003591">
    <property type="entry name" value="Leu-rich_rpt_typical-subtyp"/>
</dbReference>
<dbReference type="SMART" id="SM00369">
    <property type="entry name" value="LRR_TYP"/>
    <property type="match status" value="3"/>
</dbReference>
<dbReference type="InterPro" id="IPR050328">
    <property type="entry name" value="Dev_Immune_Receptor"/>
</dbReference>
<keyword evidence="3" id="KW-0677">Repeat</keyword>
<dbReference type="AlphaFoldDB" id="A0A814PJP6"/>
<dbReference type="InterPro" id="IPR032675">
    <property type="entry name" value="LRR_dom_sf"/>
</dbReference>
<keyword evidence="5" id="KW-1185">Reference proteome</keyword>
<reference evidence="4" key="1">
    <citation type="submission" date="2021-02" db="EMBL/GenBank/DDBJ databases">
        <authorList>
            <person name="Nowell W R."/>
        </authorList>
    </citation>
    <scope>NUCLEOTIDE SEQUENCE</scope>
    <source>
        <strain evidence="4">Ploen Becks lab</strain>
    </source>
</reference>
<dbReference type="GO" id="GO:0005615">
    <property type="term" value="C:extracellular space"/>
    <property type="evidence" value="ECO:0007669"/>
    <property type="project" value="TreeGrafter"/>
</dbReference>
<comment type="caution">
    <text evidence="4">The sequence shown here is derived from an EMBL/GenBank/DDBJ whole genome shotgun (WGS) entry which is preliminary data.</text>
</comment>
<dbReference type="Proteomes" id="UP000663879">
    <property type="component" value="Unassembled WGS sequence"/>
</dbReference>
<keyword evidence="2" id="KW-0732">Signal</keyword>
<organism evidence="4 5">
    <name type="scientific">Brachionus calyciflorus</name>
    <dbReference type="NCBI Taxonomy" id="104777"/>
    <lineage>
        <taxon>Eukaryota</taxon>
        <taxon>Metazoa</taxon>
        <taxon>Spiralia</taxon>
        <taxon>Gnathifera</taxon>
        <taxon>Rotifera</taxon>
        <taxon>Eurotatoria</taxon>
        <taxon>Monogononta</taxon>
        <taxon>Pseudotrocha</taxon>
        <taxon>Ploima</taxon>
        <taxon>Brachionidae</taxon>
        <taxon>Brachionus</taxon>
    </lineage>
</organism>
<name>A0A814PJP6_9BILA</name>
<evidence type="ECO:0000256" key="1">
    <source>
        <dbReference type="ARBA" id="ARBA00022614"/>
    </source>
</evidence>
<evidence type="ECO:0000256" key="2">
    <source>
        <dbReference type="ARBA" id="ARBA00022729"/>
    </source>
</evidence>
<dbReference type="Pfam" id="PF13855">
    <property type="entry name" value="LRR_8"/>
    <property type="match status" value="1"/>
</dbReference>